<name>A0A6S7JRJ2_PARCT</name>
<dbReference type="SUPFAM" id="SSF117281">
    <property type="entry name" value="Kelch motif"/>
    <property type="match status" value="2"/>
</dbReference>
<dbReference type="Pfam" id="PF01344">
    <property type="entry name" value="Kelch_1"/>
    <property type="match status" value="1"/>
</dbReference>
<dbReference type="Gene3D" id="2.120.10.80">
    <property type="entry name" value="Kelch-type beta propeller"/>
    <property type="match status" value="2"/>
</dbReference>
<keyword evidence="1" id="KW-0880">Kelch repeat</keyword>
<accession>A0A6S7JRJ2</accession>
<evidence type="ECO:0000313" key="4">
    <source>
        <dbReference type="Proteomes" id="UP001152795"/>
    </source>
</evidence>
<sequence>MNEKMTEDNAKLQKQVNDHNTKLQKQVDDLSEKMTEDNAKLQKQVDELSEKMSRMCEMQIEVMMKVTQMMTEVKQLKQMIPGQQLVRKSIIIAGGENKNSINSVEIFSWENKTWTLLNPMSTCRSRASAVTYQGEVIISAGTDGKKSTDTMETSSCDASVEWKISPVKLSELCRGHAAIMYKDSLILSGGIASKTSDKIYKISMVPPYSTKILATMPEPRYDHTMELFEDKLFIFGGCYEGAKDTVMMYNLVTKEWKMMTPLPFAVDEMATVLWQNNVIVLGGRNNFTGCKDTVVMYNLTTGESKYLPSMKHKRRGCAAVVTGGVLVVMGGEHVKSAEAFHFQEQVWEELPDMNEARKYASAVVKPN</sequence>
<dbReference type="OrthoDB" id="5946597at2759"/>
<feature type="region of interest" description="Disordered" evidence="2">
    <location>
        <begin position="1"/>
        <end position="39"/>
    </location>
</feature>
<dbReference type="EMBL" id="CACRXK020020880">
    <property type="protein sequence ID" value="CAB4035265.1"/>
    <property type="molecule type" value="Genomic_DNA"/>
</dbReference>
<proteinExistence type="predicted"/>
<dbReference type="AlphaFoldDB" id="A0A6S7JRJ2"/>
<dbReference type="SMART" id="SM00612">
    <property type="entry name" value="Kelch"/>
    <property type="match status" value="4"/>
</dbReference>
<dbReference type="InterPro" id="IPR015915">
    <property type="entry name" value="Kelch-typ_b-propeller"/>
</dbReference>
<evidence type="ECO:0000256" key="1">
    <source>
        <dbReference type="ARBA" id="ARBA00022441"/>
    </source>
</evidence>
<gene>
    <name evidence="3" type="ORF">PACLA_8A054423</name>
</gene>
<organism evidence="3 4">
    <name type="scientific">Paramuricea clavata</name>
    <name type="common">Red gorgonian</name>
    <name type="synonym">Violescent sea-whip</name>
    <dbReference type="NCBI Taxonomy" id="317549"/>
    <lineage>
        <taxon>Eukaryota</taxon>
        <taxon>Metazoa</taxon>
        <taxon>Cnidaria</taxon>
        <taxon>Anthozoa</taxon>
        <taxon>Octocorallia</taxon>
        <taxon>Malacalcyonacea</taxon>
        <taxon>Plexauridae</taxon>
        <taxon>Paramuricea</taxon>
    </lineage>
</organism>
<dbReference type="Pfam" id="PF24681">
    <property type="entry name" value="Kelch_KLHDC2_KLHL20_DRC7"/>
    <property type="match status" value="1"/>
</dbReference>
<evidence type="ECO:0000256" key="2">
    <source>
        <dbReference type="SAM" id="MobiDB-lite"/>
    </source>
</evidence>
<dbReference type="Proteomes" id="UP001152795">
    <property type="component" value="Unassembled WGS sequence"/>
</dbReference>
<protein>
    <submittedName>
        <fullName evidence="3">Influenza virus NS1A-binding</fullName>
    </submittedName>
</protein>
<comment type="caution">
    <text evidence="3">The sequence shown here is derived from an EMBL/GenBank/DDBJ whole genome shotgun (WGS) entry which is preliminary data.</text>
</comment>
<keyword evidence="4" id="KW-1185">Reference proteome</keyword>
<dbReference type="InterPro" id="IPR006652">
    <property type="entry name" value="Kelch_1"/>
</dbReference>
<dbReference type="PANTHER" id="PTHR45632">
    <property type="entry name" value="LD33804P"/>
    <property type="match status" value="1"/>
</dbReference>
<reference evidence="3" key="1">
    <citation type="submission" date="2020-04" db="EMBL/GenBank/DDBJ databases">
        <authorList>
            <person name="Alioto T."/>
            <person name="Alioto T."/>
            <person name="Gomez Garrido J."/>
        </authorList>
    </citation>
    <scope>NUCLEOTIDE SEQUENCE</scope>
    <source>
        <strain evidence="3">A484AB</strain>
    </source>
</reference>
<evidence type="ECO:0000313" key="3">
    <source>
        <dbReference type="EMBL" id="CAB4035265.1"/>
    </source>
</evidence>